<feature type="binding site" evidence="4">
    <location>
        <position position="81"/>
    </location>
    <ligand>
        <name>Fe cation</name>
        <dbReference type="ChEBI" id="CHEBI:24875"/>
        <label>2</label>
    </ligand>
</feature>
<feature type="binding site" evidence="4">
    <location>
        <position position="60"/>
    </location>
    <ligand>
        <name>Fe cation</name>
        <dbReference type="ChEBI" id="CHEBI:24875"/>
        <label>2</label>
    </ligand>
</feature>
<feature type="domain" description="Hemerythrin-like" evidence="5">
    <location>
        <begin position="19"/>
        <end position="118"/>
    </location>
</feature>
<evidence type="ECO:0000259" key="5">
    <source>
        <dbReference type="Pfam" id="PF01814"/>
    </source>
</evidence>
<feature type="binding site" evidence="4">
    <location>
        <position position="110"/>
    </location>
    <ligand>
        <name>Fe cation</name>
        <dbReference type="ChEBI" id="CHEBI:24875"/>
        <label>2</label>
    </ligand>
</feature>
<keyword evidence="2 4" id="KW-0479">Metal-binding</keyword>
<dbReference type="GO" id="GO:0005506">
    <property type="term" value="F:iron ion binding"/>
    <property type="evidence" value="ECO:0007669"/>
    <property type="project" value="InterPro"/>
</dbReference>
<dbReference type="EMBL" id="KY007382">
    <property type="protein sequence ID" value="AQV13680.1"/>
    <property type="molecule type" value="mRNA"/>
</dbReference>
<evidence type="ECO:0000256" key="2">
    <source>
        <dbReference type="ARBA" id="ARBA00022723"/>
    </source>
</evidence>
<name>A0A1S6QD07_9ANNE</name>
<feature type="binding site" evidence="4">
    <location>
        <position position="115"/>
    </location>
    <ligand>
        <name>Fe cation</name>
        <dbReference type="ChEBI" id="CHEBI:24875"/>
        <label>1</label>
    </ligand>
</feature>
<evidence type="ECO:0000256" key="1">
    <source>
        <dbReference type="ARBA" id="ARBA00010587"/>
    </source>
</evidence>
<feature type="binding site" evidence="4">
    <location>
        <position position="77"/>
    </location>
    <ligand>
        <name>Fe cation</name>
        <dbReference type="ChEBI" id="CHEBI:24875"/>
        <label>2</label>
    </ligand>
</feature>
<dbReference type="NCBIfam" id="TIGR02481">
    <property type="entry name" value="hemeryth_dom"/>
    <property type="match status" value="1"/>
</dbReference>
<feature type="binding site" evidence="4">
    <location>
        <position position="56"/>
    </location>
    <ligand>
        <name>Fe cation</name>
        <dbReference type="ChEBI" id="CHEBI:24875"/>
        <label>1</label>
    </ligand>
</feature>
<dbReference type="NCBIfam" id="TIGR00058">
    <property type="entry name" value="Hemerythrin"/>
    <property type="match status" value="1"/>
</dbReference>
<dbReference type="SUPFAM" id="SSF47188">
    <property type="entry name" value="Hemerythrin-like"/>
    <property type="match status" value="1"/>
</dbReference>
<evidence type="ECO:0000313" key="6">
    <source>
        <dbReference type="EMBL" id="AQV13680.1"/>
    </source>
</evidence>
<dbReference type="InterPro" id="IPR012827">
    <property type="entry name" value="Hemerythrin_metal-bd"/>
</dbReference>
<dbReference type="Pfam" id="PF01814">
    <property type="entry name" value="Hemerythrin"/>
    <property type="match status" value="1"/>
</dbReference>
<evidence type="ECO:0000256" key="3">
    <source>
        <dbReference type="ARBA" id="ARBA00023004"/>
    </source>
</evidence>
<proteinExistence type="evidence at transcript level"/>
<feature type="binding site" evidence="4">
    <location>
        <position position="26"/>
    </location>
    <ligand>
        <name>Fe cation</name>
        <dbReference type="ChEBI" id="CHEBI:24875"/>
        <label>1</label>
    </ligand>
</feature>
<dbReference type="InterPro" id="IPR035938">
    <property type="entry name" value="Hemerythrin-like_sf"/>
</dbReference>
<dbReference type="PRINTS" id="PR00186">
    <property type="entry name" value="HEMERYTHRIN"/>
</dbReference>
<dbReference type="InterPro" id="IPR012312">
    <property type="entry name" value="Hemerythrin-like"/>
</dbReference>
<dbReference type="PANTHER" id="PTHR37164:SF1">
    <property type="entry name" value="BACTERIOHEMERYTHRIN"/>
    <property type="match status" value="1"/>
</dbReference>
<comment type="similarity">
    <text evidence="1">Belongs to the hemerythrin family.</text>
</comment>
<evidence type="ECO:0000256" key="4">
    <source>
        <dbReference type="PIRSR" id="PIRSR002033-1"/>
    </source>
</evidence>
<dbReference type="PIRSF" id="PIRSF002033">
    <property type="entry name" value="Hemerythrin"/>
    <property type="match status" value="1"/>
</dbReference>
<organism evidence="6">
    <name type="scientific">Magelona berkeleyi</name>
    <dbReference type="NCBI Taxonomy" id="1490213"/>
    <lineage>
        <taxon>Eukaryota</taxon>
        <taxon>Metazoa</taxon>
        <taxon>Spiralia</taxon>
        <taxon>Lophotrochozoa</taxon>
        <taxon>Annelida</taxon>
        <taxon>Polychaeta</taxon>
        <taxon>Sedentaria</taxon>
        <taxon>Canalipalpata</taxon>
        <taxon>Spionida</taxon>
        <taxon>Magelonidae</taxon>
        <taxon>Magelona</taxon>
    </lineage>
</organism>
<dbReference type="InterPro" id="IPR050669">
    <property type="entry name" value="Hemerythrin"/>
</dbReference>
<protein>
    <submittedName>
        <fullName evidence="6">Hemerythrin</fullName>
    </submittedName>
</protein>
<feature type="binding site" evidence="4">
    <location>
        <position position="60"/>
    </location>
    <ligand>
        <name>Fe cation</name>
        <dbReference type="ChEBI" id="CHEBI:24875"/>
        <label>1</label>
    </ligand>
</feature>
<dbReference type="InterPro" id="IPR002063">
    <property type="entry name" value="Haemerythrin"/>
</dbReference>
<dbReference type="Gene3D" id="1.20.120.50">
    <property type="entry name" value="Hemerythrin-like"/>
    <property type="match status" value="1"/>
</dbReference>
<dbReference type="CDD" id="cd12107">
    <property type="entry name" value="Hemerythrin"/>
    <property type="match status" value="1"/>
</dbReference>
<accession>A0A1S6QD07</accession>
<feature type="binding site" evidence="4">
    <location>
        <position position="115"/>
    </location>
    <ligand>
        <name>Fe cation</name>
        <dbReference type="ChEBI" id="CHEBI:24875"/>
        <label>2</label>
    </ligand>
</feature>
<reference evidence="6" key="1">
    <citation type="submission" date="2016-10" db="EMBL/GenBank/DDBJ databases">
        <title>Discovery and evolution of novel hemerythrin genes in annelid worms.</title>
        <authorList>
            <person name="Costa-Paiva E.M."/>
            <person name="Whelan N.V."/>
            <person name="Waits D.S."/>
            <person name="Santos S."/>
            <person name="Schrago C.G."/>
            <person name="Halanych K.M."/>
        </authorList>
    </citation>
    <scope>NUCLEOTIDE SEQUENCE</scope>
</reference>
<keyword evidence="3 4" id="KW-0408">Iron</keyword>
<sequence>MAYAIPEPYGWNESFRMFYASIDDEHKGLFKSVFDVAADPSSAHALSHCYDVMDIHFSHEEAILQRANYTDILYNEHKKAHDNFMNRLGGLKSPVSADAVAYLKNWLVRHIKTIDFKYRGFVNC</sequence>
<dbReference type="PANTHER" id="PTHR37164">
    <property type="entry name" value="BACTERIOHEMERYTHRIN"/>
    <property type="match status" value="1"/>
</dbReference>
<dbReference type="AlphaFoldDB" id="A0A1S6QD07"/>